<evidence type="ECO:0000259" key="9">
    <source>
        <dbReference type="Pfam" id="PF12161"/>
    </source>
</evidence>
<dbReference type="PRINTS" id="PR00507">
    <property type="entry name" value="N12N6MTFRASE"/>
</dbReference>
<dbReference type="Gene3D" id="3.40.50.150">
    <property type="entry name" value="Vaccinia Virus protein VP39"/>
    <property type="match status" value="1"/>
</dbReference>
<evidence type="ECO:0000256" key="3">
    <source>
        <dbReference type="ARBA" id="ARBA00022603"/>
    </source>
</evidence>
<dbReference type="PANTHER" id="PTHR42998">
    <property type="entry name" value="TYPE I RESTRICTION ENZYME HINDVIIP M PROTEIN-RELATED"/>
    <property type="match status" value="1"/>
</dbReference>
<evidence type="ECO:0000313" key="11">
    <source>
        <dbReference type="Proteomes" id="UP001310386"/>
    </source>
</evidence>
<name>A0ABU5ZNW3_9BACL</name>
<feature type="domain" description="DNA methylase adenine-specific" evidence="8">
    <location>
        <begin position="151"/>
        <end position="462"/>
    </location>
</feature>
<evidence type="ECO:0000256" key="4">
    <source>
        <dbReference type="ARBA" id="ARBA00022679"/>
    </source>
</evidence>
<keyword evidence="11" id="KW-1185">Reference proteome</keyword>
<evidence type="ECO:0000313" key="10">
    <source>
        <dbReference type="EMBL" id="MEB3103011.1"/>
    </source>
</evidence>
<gene>
    <name evidence="10" type="ORF">VF724_15245</name>
</gene>
<dbReference type="Pfam" id="PF02384">
    <property type="entry name" value="N6_Mtase"/>
    <property type="match status" value="1"/>
</dbReference>
<keyword evidence="3 10" id="KW-0489">Methyltransferase</keyword>
<evidence type="ECO:0000259" key="8">
    <source>
        <dbReference type="Pfam" id="PF02384"/>
    </source>
</evidence>
<dbReference type="SUPFAM" id="SSF53335">
    <property type="entry name" value="S-adenosyl-L-methionine-dependent methyltransferases"/>
    <property type="match status" value="1"/>
</dbReference>
<evidence type="ECO:0000256" key="7">
    <source>
        <dbReference type="ARBA" id="ARBA00047942"/>
    </source>
</evidence>
<evidence type="ECO:0000256" key="5">
    <source>
        <dbReference type="ARBA" id="ARBA00022691"/>
    </source>
</evidence>
<organism evidence="10 11">
    <name type="scientific">Ferviditalea candida</name>
    <dbReference type="NCBI Taxonomy" id="3108399"/>
    <lineage>
        <taxon>Bacteria</taxon>
        <taxon>Bacillati</taxon>
        <taxon>Bacillota</taxon>
        <taxon>Bacilli</taxon>
        <taxon>Bacillales</taxon>
        <taxon>Paenibacillaceae</taxon>
        <taxon>Ferviditalea</taxon>
    </lineage>
</organism>
<dbReference type="EMBL" id="JAYJLD010000026">
    <property type="protein sequence ID" value="MEB3103011.1"/>
    <property type="molecule type" value="Genomic_DNA"/>
</dbReference>
<dbReference type="EC" id="2.1.1.72" evidence="2"/>
<dbReference type="GO" id="GO:0008168">
    <property type="term" value="F:methyltransferase activity"/>
    <property type="evidence" value="ECO:0007669"/>
    <property type="project" value="UniProtKB-KW"/>
</dbReference>
<dbReference type="InterPro" id="IPR022749">
    <property type="entry name" value="D12N6_MeTrfase_N"/>
</dbReference>
<dbReference type="InterPro" id="IPR052916">
    <property type="entry name" value="Type-I_RE_MTase_Subunit"/>
</dbReference>
<evidence type="ECO:0000256" key="6">
    <source>
        <dbReference type="ARBA" id="ARBA00022747"/>
    </source>
</evidence>
<dbReference type="Pfam" id="PF12161">
    <property type="entry name" value="HsdM_N"/>
    <property type="match status" value="1"/>
</dbReference>
<dbReference type="RefSeq" id="WP_371755137.1">
    <property type="nucleotide sequence ID" value="NZ_JAYJLD010000026.1"/>
</dbReference>
<dbReference type="InterPro" id="IPR029063">
    <property type="entry name" value="SAM-dependent_MTases_sf"/>
</dbReference>
<evidence type="ECO:0000256" key="2">
    <source>
        <dbReference type="ARBA" id="ARBA00011900"/>
    </source>
</evidence>
<keyword evidence="6" id="KW-0680">Restriction system</keyword>
<dbReference type="InterPro" id="IPR038333">
    <property type="entry name" value="T1MK-like_N_sf"/>
</dbReference>
<keyword evidence="5" id="KW-0949">S-adenosyl-L-methionine</keyword>
<sequence>MAITKGSNTASIGFEQQIWAAADILRGNMDAAEYKHVVLGLIFLKYISDKFDERYLELEADDDDVEDKDAYAEVNVFFVPPSARWSIISEAAHKEEIGTVIDDAMRAIEKENKRLKDILPKNYARDELDKRRLGNVVDLFTNIQMIEHGTDKDILGRTYEYCLAKFAEQEGKRAGEFYTPSCVVRTLVEVLKPFKGRVYDPCCGSGGMFVQSTDFVKNHSGNIGNLSVYGQDANPTTRKMALMNLAIRGIEADLGGYNADTFHNDLHPTLKADFILANPPFNLSDWNDGSLNDDQRWRYGLPPSGNANFAWLQHMIYHLAPNGKIGMVLANGSLSSQSGGEGDIRRKIVEDDLVEGIIAMPTQLFYTTQIPVSLWFISRNKKQKGKTLFIDARKMGTMVNRRLREMTTEDIAKIAATFQAFDDGTLEDVKGFCAAVTTEEIAKQDFILTPGRYVGIEEQEDDGEPFEEKMARLTGELSEMFKRSHELEDEIRKRLGAIGYDI</sequence>
<dbReference type="Proteomes" id="UP001310386">
    <property type="component" value="Unassembled WGS sequence"/>
</dbReference>
<comment type="catalytic activity">
    <reaction evidence="7">
        <text>a 2'-deoxyadenosine in DNA + S-adenosyl-L-methionine = an N(6)-methyl-2'-deoxyadenosine in DNA + S-adenosyl-L-homocysteine + H(+)</text>
        <dbReference type="Rhea" id="RHEA:15197"/>
        <dbReference type="Rhea" id="RHEA-COMP:12418"/>
        <dbReference type="Rhea" id="RHEA-COMP:12419"/>
        <dbReference type="ChEBI" id="CHEBI:15378"/>
        <dbReference type="ChEBI" id="CHEBI:57856"/>
        <dbReference type="ChEBI" id="CHEBI:59789"/>
        <dbReference type="ChEBI" id="CHEBI:90615"/>
        <dbReference type="ChEBI" id="CHEBI:90616"/>
        <dbReference type="EC" id="2.1.1.72"/>
    </reaction>
</comment>
<dbReference type="GO" id="GO:0032259">
    <property type="term" value="P:methylation"/>
    <property type="evidence" value="ECO:0007669"/>
    <property type="project" value="UniProtKB-KW"/>
</dbReference>
<comment type="similarity">
    <text evidence="1">Belongs to the N(4)/N(6)-methyltransferase family.</text>
</comment>
<dbReference type="InterPro" id="IPR002052">
    <property type="entry name" value="DNA_methylase_N6_adenine_CS"/>
</dbReference>
<evidence type="ECO:0000256" key="1">
    <source>
        <dbReference type="ARBA" id="ARBA00006594"/>
    </source>
</evidence>
<dbReference type="Gene3D" id="1.20.1260.30">
    <property type="match status" value="1"/>
</dbReference>
<protein>
    <recommendedName>
        <fullName evidence="2">site-specific DNA-methyltransferase (adenine-specific)</fullName>
        <ecNumber evidence="2">2.1.1.72</ecNumber>
    </recommendedName>
</protein>
<accession>A0ABU5ZNW3</accession>
<proteinExistence type="inferred from homology"/>
<comment type="caution">
    <text evidence="10">The sequence shown here is derived from an EMBL/GenBank/DDBJ whole genome shotgun (WGS) entry which is preliminary data.</text>
</comment>
<feature type="domain" description="N6 adenine-specific DNA methyltransferase N-terminal" evidence="9">
    <location>
        <begin position="15"/>
        <end position="140"/>
    </location>
</feature>
<dbReference type="InterPro" id="IPR003356">
    <property type="entry name" value="DNA_methylase_A-5"/>
</dbReference>
<reference evidence="10" key="1">
    <citation type="submission" date="2023-12" db="EMBL/GenBank/DDBJ databases">
        <title>Fervidustalea candida gen. nov., sp. nov., a novel member of the family Paenibacillaceae isolated from a geothermal area.</title>
        <authorList>
            <person name="Li W.-J."/>
            <person name="Jiao J.-Y."/>
            <person name="Chen Y."/>
        </authorList>
    </citation>
    <scope>NUCLEOTIDE SEQUENCE</scope>
    <source>
        <strain evidence="10">SYSU GA230002</strain>
    </source>
</reference>
<dbReference type="PANTHER" id="PTHR42998:SF1">
    <property type="entry name" value="TYPE I RESTRICTION ENZYME HINDI METHYLASE SUBUNIT"/>
    <property type="match status" value="1"/>
</dbReference>
<dbReference type="PROSITE" id="PS00092">
    <property type="entry name" value="N6_MTASE"/>
    <property type="match status" value="1"/>
</dbReference>
<keyword evidence="4 10" id="KW-0808">Transferase</keyword>